<evidence type="ECO:0000313" key="1">
    <source>
        <dbReference type="EMBL" id="KAI5680856.1"/>
    </source>
</evidence>
<name>A0ACC0C7G6_CATRO</name>
<comment type="caution">
    <text evidence="1">The sequence shown here is derived from an EMBL/GenBank/DDBJ whole genome shotgun (WGS) entry which is preliminary data.</text>
</comment>
<reference evidence="2" key="1">
    <citation type="journal article" date="2023" name="Nat. Plants">
        <title>Single-cell RNA sequencing provides a high-resolution roadmap for understanding the multicellular compartmentation of specialized metabolism.</title>
        <authorList>
            <person name="Sun S."/>
            <person name="Shen X."/>
            <person name="Li Y."/>
            <person name="Li Y."/>
            <person name="Wang S."/>
            <person name="Li R."/>
            <person name="Zhang H."/>
            <person name="Shen G."/>
            <person name="Guo B."/>
            <person name="Wei J."/>
            <person name="Xu J."/>
            <person name="St-Pierre B."/>
            <person name="Chen S."/>
            <person name="Sun C."/>
        </authorList>
    </citation>
    <scope>NUCLEOTIDE SEQUENCE [LARGE SCALE GENOMIC DNA]</scope>
</reference>
<dbReference type="EMBL" id="CM044701">
    <property type="protein sequence ID" value="KAI5680856.1"/>
    <property type="molecule type" value="Genomic_DNA"/>
</dbReference>
<dbReference type="Proteomes" id="UP001060085">
    <property type="component" value="Linkage Group LG01"/>
</dbReference>
<evidence type="ECO:0000313" key="2">
    <source>
        <dbReference type="Proteomes" id="UP001060085"/>
    </source>
</evidence>
<gene>
    <name evidence="1" type="ORF">M9H77_02083</name>
</gene>
<sequence length="179" mass="19136">MVGEQPIRPRKSLALGLDDCILSPLTRTRYFSLGSTSTATSSATPGSSRGNNSEGKGNSGSDLEVVGATLLGAIQDNGVLDTGFVELVLFAEQYNEKPVKEFYANLTEEFGNSESPAYGQVCVRGHVIDFSLANIAHYLSCPHNNIEGTGLEEKVNFDEIAKVLTGDAGAIWPETNKLH</sequence>
<organism evidence="1 2">
    <name type="scientific">Catharanthus roseus</name>
    <name type="common">Madagascar periwinkle</name>
    <name type="synonym">Vinca rosea</name>
    <dbReference type="NCBI Taxonomy" id="4058"/>
    <lineage>
        <taxon>Eukaryota</taxon>
        <taxon>Viridiplantae</taxon>
        <taxon>Streptophyta</taxon>
        <taxon>Embryophyta</taxon>
        <taxon>Tracheophyta</taxon>
        <taxon>Spermatophyta</taxon>
        <taxon>Magnoliopsida</taxon>
        <taxon>eudicotyledons</taxon>
        <taxon>Gunneridae</taxon>
        <taxon>Pentapetalae</taxon>
        <taxon>asterids</taxon>
        <taxon>lamiids</taxon>
        <taxon>Gentianales</taxon>
        <taxon>Apocynaceae</taxon>
        <taxon>Rauvolfioideae</taxon>
        <taxon>Vinceae</taxon>
        <taxon>Catharanthinae</taxon>
        <taxon>Catharanthus</taxon>
    </lineage>
</organism>
<keyword evidence="2" id="KW-1185">Reference proteome</keyword>
<proteinExistence type="predicted"/>
<accession>A0ACC0C7G6</accession>
<protein>
    <submittedName>
        <fullName evidence="1">Uncharacterized protein</fullName>
    </submittedName>
</protein>